<evidence type="ECO:0000256" key="12">
    <source>
        <dbReference type="ARBA" id="ARBA00022695"/>
    </source>
</evidence>
<comment type="caution">
    <text evidence="20">The sequence shown here is derived from an EMBL/GenBank/DDBJ whole genome shotgun (WGS) entry which is preliminary data.</text>
</comment>
<organism evidence="20 21">
    <name type="scientific">Pseudoxanthomonas taiwanensis J19</name>
    <dbReference type="NCBI Taxonomy" id="935569"/>
    <lineage>
        <taxon>Bacteria</taxon>
        <taxon>Pseudomonadati</taxon>
        <taxon>Pseudomonadota</taxon>
        <taxon>Gammaproteobacteria</taxon>
        <taxon>Lysobacterales</taxon>
        <taxon>Lysobacteraceae</taxon>
        <taxon>Pseudoxanthomonas</taxon>
    </lineage>
</organism>
<dbReference type="Pfam" id="PF01148">
    <property type="entry name" value="CTP_transf_1"/>
    <property type="match status" value="1"/>
</dbReference>
<evidence type="ECO:0000256" key="4">
    <source>
        <dbReference type="ARBA" id="ARBA00005189"/>
    </source>
</evidence>
<keyword evidence="9" id="KW-0444">Lipid biosynthesis</keyword>
<evidence type="ECO:0000256" key="11">
    <source>
        <dbReference type="ARBA" id="ARBA00022692"/>
    </source>
</evidence>
<evidence type="ECO:0000256" key="16">
    <source>
        <dbReference type="ARBA" id="ARBA00023209"/>
    </source>
</evidence>
<evidence type="ECO:0000313" key="20">
    <source>
        <dbReference type="EMBL" id="TWH15370.1"/>
    </source>
</evidence>
<comment type="pathway">
    <text evidence="3 18">Phospholipid metabolism; CDP-diacylglycerol biosynthesis; CDP-diacylglycerol from sn-glycerol 3-phosphate: step 3/3.</text>
</comment>
<comment type="catalytic activity">
    <reaction evidence="1 18">
        <text>a 1,2-diacyl-sn-glycero-3-phosphate + CTP + H(+) = a CDP-1,2-diacyl-sn-glycerol + diphosphate</text>
        <dbReference type="Rhea" id="RHEA:16229"/>
        <dbReference type="ChEBI" id="CHEBI:15378"/>
        <dbReference type="ChEBI" id="CHEBI:33019"/>
        <dbReference type="ChEBI" id="CHEBI:37563"/>
        <dbReference type="ChEBI" id="CHEBI:58332"/>
        <dbReference type="ChEBI" id="CHEBI:58608"/>
        <dbReference type="EC" id="2.7.7.41"/>
    </reaction>
</comment>
<dbReference type="GO" id="GO:0016024">
    <property type="term" value="P:CDP-diacylglycerol biosynthetic process"/>
    <property type="evidence" value="ECO:0007669"/>
    <property type="project" value="UniProtKB-UniPathway"/>
</dbReference>
<dbReference type="GO" id="GO:0005886">
    <property type="term" value="C:plasma membrane"/>
    <property type="evidence" value="ECO:0007669"/>
    <property type="project" value="UniProtKB-SubCell"/>
</dbReference>
<feature type="transmembrane region" description="Helical" evidence="19">
    <location>
        <begin position="156"/>
        <end position="175"/>
    </location>
</feature>
<dbReference type="PROSITE" id="PS01315">
    <property type="entry name" value="CDS"/>
    <property type="match status" value="1"/>
</dbReference>
<keyword evidence="11 18" id="KW-0812">Transmembrane</keyword>
<keyword evidence="8" id="KW-1003">Cell membrane</keyword>
<feature type="transmembrane region" description="Helical" evidence="19">
    <location>
        <begin position="196"/>
        <end position="218"/>
    </location>
</feature>
<keyword evidence="16" id="KW-0594">Phospholipid biosynthesis</keyword>
<evidence type="ECO:0000256" key="1">
    <source>
        <dbReference type="ARBA" id="ARBA00001698"/>
    </source>
</evidence>
<keyword evidence="14" id="KW-0443">Lipid metabolism</keyword>
<dbReference type="InterPro" id="IPR000374">
    <property type="entry name" value="PC_trans"/>
</dbReference>
<dbReference type="OrthoDB" id="9799199at2"/>
<reference evidence="20 21" key="1">
    <citation type="submission" date="2019-07" db="EMBL/GenBank/DDBJ databases">
        <title>Genome sequencing of lignin-degrading bacterial isolates.</title>
        <authorList>
            <person name="Gladden J."/>
        </authorList>
    </citation>
    <scope>NUCLEOTIDE SEQUENCE [LARGE SCALE GENOMIC DNA]</scope>
    <source>
        <strain evidence="20 21">J19</strain>
    </source>
</reference>
<feature type="transmembrane region" description="Helical" evidence="19">
    <location>
        <begin position="79"/>
        <end position="103"/>
    </location>
</feature>
<evidence type="ECO:0000256" key="10">
    <source>
        <dbReference type="ARBA" id="ARBA00022679"/>
    </source>
</evidence>
<keyword evidence="17" id="KW-1208">Phospholipid metabolism</keyword>
<dbReference type="PANTHER" id="PTHR46382">
    <property type="entry name" value="PHOSPHATIDATE CYTIDYLYLTRANSFERASE"/>
    <property type="match status" value="1"/>
</dbReference>
<dbReference type="PANTHER" id="PTHR46382:SF1">
    <property type="entry name" value="PHOSPHATIDATE CYTIDYLYLTRANSFERASE"/>
    <property type="match status" value="1"/>
</dbReference>
<gene>
    <name evidence="20" type="ORF">L613_001700000260</name>
</gene>
<dbReference type="GO" id="GO:0004605">
    <property type="term" value="F:phosphatidate cytidylyltransferase activity"/>
    <property type="evidence" value="ECO:0007669"/>
    <property type="project" value="UniProtKB-EC"/>
</dbReference>
<evidence type="ECO:0000256" key="3">
    <source>
        <dbReference type="ARBA" id="ARBA00005119"/>
    </source>
</evidence>
<evidence type="ECO:0000256" key="18">
    <source>
        <dbReference type="RuleBase" id="RU003938"/>
    </source>
</evidence>
<evidence type="ECO:0000256" key="6">
    <source>
        <dbReference type="ARBA" id="ARBA00012487"/>
    </source>
</evidence>
<dbReference type="AlphaFoldDB" id="A0A562E0J3"/>
<evidence type="ECO:0000256" key="2">
    <source>
        <dbReference type="ARBA" id="ARBA00004651"/>
    </source>
</evidence>
<evidence type="ECO:0000256" key="14">
    <source>
        <dbReference type="ARBA" id="ARBA00023098"/>
    </source>
</evidence>
<evidence type="ECO:0000256" key="17">
    <source>
        <dbReference type="ARBA" id="ARBA00023264"/>
    </source>
</evidence>
<keyword evidence="12 18" id="KW-0548">Nucleotidyltransferase</keyword>
<proteinExistence type="inferred from homology"/>
<comment type="pathway">
    <text evidence="4">Lipid metabolism.</text>
</comment>
<evidence type="ECO:0000256" key="8">
    <source>
        <dbReference type="ARBA" id="ARBA00022475"/>
    </source>
</evidence>
<sequence>MTRTRVIAALVMAPTAIAAILLLPTPWLAAVAALAMLTGLWEWLKLAGVDDSLPRTVLVGLNLLLMVLLVWASRSEAGFSPVLFQLATLAGAAGWVLSLLWLWRPGFGAADRPANRALKLAAGTLAVVPAWCALCLVHSDSFAALGGPGEPMAHRWLLAALALVWAADTGAYFAGRHLGRRKLAPTISPNKTVEGALGGIAGAVLVALAFGALAGAGVAQWPGLALVALVAALASIVGDLVESLLKRQAGVKDSGDLIPGHGGVLDRIDGVLAALPVFAIGKEIAGF</sequence>
<keyword evidence="10 18" id="KW-0808">Transferase</keyword>
<dbReference type="EC" id="2.7.7.41" evidence="6 18"/>
<keyword evidence="15 19" id="KW-0472">Membrane</keyword>
<evidence type="ECO:0000256" key="13">
    <source>
        <dbReference type="ARBA" id="ARBA00022989"/>
    </source>
</evidence>
<evidence type="ECO:0000256" key="9">
    <source>
        <dbReference type="ARBA" id="ARBA00022516"/>
    </source>
</evidence>
<dbReference type="UniPathway" id="UPA00557">
    <property type="reaction ID" value="UER00614"/>
</dbReference>
<evidence type="ECO:0000256" key="15">
    <source>
        <dbReference type="ARBA" id="ARBA00023136"/>
    </source>
</evidence>
<protein>
    <recommendedName>
        <fullName evidence="7 18">Phosphatidate cytidylyltransferase</fullName>
        <ecNumber evidence="6 18">2.7.7.41</ecNumber>
    </recommendedName>
</protein>
<accession>A0A562E0J3</accession>
<keyword evidence="13 19" id="KW-1133">Transmembrane helix</keyword>
<dbReference type="EMBL" id="VLJS01000044">
    <property type="protein sequence ID" value="TWH15370.1"/>
    <property type="molecule type" value="Genomic_DNA"/>
</dbReference>
<comment type="subcellular location">
    <subcellularLocation>
        <location evidence="2">Cell membrane</location>
        <topology evidence="2">Multi-pass membrane protein</topology>
    </subcellularLocation>
</comment>
<name>A0A562E0J3_9GAMM</name>
<evidence type="ECO:0000256" key="7">
    <source>
        <dbReference type="ARBA" id="ARBA00019373"/>
    </source>
</evidence>
<evidence type="ECO:0000256" key="19">
    <source>
        <dbReference type="SAM" id="Phobius"/>
    </source>
</evidence>
<keyword evidence="21" id="KW-1185">Reference proteome</keyword>
<evidence type="ECO:0000256" key="5">
    <source>
        <dbReference type="ARBA" id="ARBA00010185"/>
    </source>
</evidence>
<dbReference type="Proteomes" id="UP000321583">
    <property type="component" value="Unassembled WGS sequence"/>
</dbReference>
<feature type="transmembrane region" description="Helical" evidence="19">
    <location>
        <begin position="224"/>
        <end position="245"/>
    </location>
</feature>
<evidence type="ECO:0000313" key="21">
    <source>
        <dbReference type="Proteomes" id="UP000321583"/>
    </source>
</evidence>
<feature type="transmembrane region" description="Helical" evidence="19">
    <location>
        <begin position="124"/>
        <end position="144"/>
    </location>
</feature>
<dbReference type="RefSeq" id="WP_028915359.1">
    <property type="nucleotide sequence ID" value="NZ_VLJS01000044.1"/>
</dbReference>
<comment type="similarity">
    <text evidence="5 18">Belongs to the CDS family.</text>
</comment>